<dbReference type="VEuPathDB" id="FungiDB:BD410DRAFT_817284"/>
<evidence type="ECO:0000313" key="3">
    <source>
        <dbReference type="Proteomes" id="UP000294933"/>
    </source>
</evidence>
<reference evidence="2 3" key="1">
    <citation type="submission" date="2018-06" db="EMBL/GenBank/DDBJ databases">
        <title>A transcriptomic atlas of mushroom development highlights an independent origin of complex multicellularity.</title>
        <authorList>
            <consortium name="DOE Joint Genome Institute"/>
            <person name="Krizsan K."/>
            <person name="Almasi E."/>
            <person name="Merenyi Z."/>
            <person name="Sahu N."/>
            <person name="Viragh M."/>
            <person name="Koszo T."/>
            <person name="Mondo S."/>
            <person name="Kiss B."/>
            <person name="Balint B."/>
            <person name="Kues U."/>
            <person name="Barry K."/>
            <person name="Hegedus J.C."/>
            <person name="Henrissat B."/>
            <person name="Johnson J."/>
            <person name="Lipzen A."/>
            <person name="Ohm R."/>
            <person name="Nagy I."/>
            <person name="Pangilinan J."/>
            <person name="Yan J."/>
            <person name="Xiong Y."/>
            <person name="Grigoriev I.V."/>
            <person name="Hibbett D.S."/>
            <person name="Nagy L.G."/>
        </authorList>
    </citation>
    <scope>NUCLEOTIDE SEQUENCE [LARGE SCALE GENOMIC DNA]</scope>
    <source>
        <strain evidence="2 3">SZMC22713</strain>
    </source>
</reference>
<dbReference type="Gene3D" id="3.40.50.1010">
    <property type="entry name" value="5'-nuclease"/>
    <property type="match status" value="1"/>
</dbReference>
<name>A0A4Y7PEA0_9AGAM</name>
<dbReference type="STRING" id="50990.A0A4Y7PEA0"/>
<evidence type="ECO:0000313" key="2">
    <source>
        <dbReference type="EMBL" id="TDL13637.1"/>
    </source>
</evidence>
<dbReference type="GO" id="GO:1905762">
    <property type="term" value="F:CCR4-NOT complex binding"/>
    <property type="evidence" value="ECO:0007669"/>
    <property type="project" value="TreeGrafter"/>
</dbReference>
<dbReference type="InterPro" id="IPR021139">
    <property type="entry name" value="NYN"/>
</dbReference>
<dbReference type="EMBL" id="ML170514">
    <property type="protein sequence ID" value="TDL13637.1"/>
    <property type="molecule type" value="Genomic_DNA"/>
</dbReference>
<dbReference type="CDD" id="cd10910">
    <property type="entry name" value="PIN_limkain_b1_N_like"/>
    <property type="match status" value="1"/>
</dbReference>
<sequence length="161" mass="17724">METNGHVAVFWDYENCRPPSSASGYDVVTKIRRAVRAYGSITYFKAYLDVPLETTNPRSLNLHSGLQASGGTLAYCPHSGKKDVADKTMLVDMIAYAIDRPAPATIVLISGDRDFAYGISTLRLRGYDVVVIVPPSAHSSVRSQATFTGQRHYHPSHHQDI</sequence>
<dbReference type="PANTHER" id="PTHR14379:SF3">
    <property type="entry name" value="MEIOSIS REGULATOR AND MRNA STABILITY FACTOR 1"/>
    <property type="match status" value="1"/>
</dbReference>
<proteinExistence type="predicted"/>
<dbReference type="Pfam" id="PF01936">
    <property type="entry name" value="NYN"/>
    <property type="match status" value="1"/>
</dbReference>
<keyword evidence="3" id="KW-1185">Reference proteome</keyword>
<dbReference type="OrthoDB" id="549353at2759"/>
<dbReference type="GO" id="GO:0004540">
    <property type="term" value="F:RNA nuclease activity"/>
    <property type="evidence" value="ECO:0007669"/>
    <property type="project" value="InterPro"/>
</dbReference>
<dbReference type="Proteomes" id="UP000294933">
    <property type="component" value="Unassembled WGS sequence"/>
</dbReference>
<dbReference type="GO" id="GO:0010468">
    <property type="term" value="P:regulation of gene expression"/>
    <property type="evidence" value="ECO:0007669"/>
    <property type="project" value="InterPro"/>
</dbReference>
<protein>
    <recommendedName>
        <fullName evidence="1">NYN domain-containing protein</fullName>
    </recommendedName>
</protein>
<gene>
    <name evidence="2" type="ORF">BD410DRAFT_817284</name>
</gene>
<feature type="domain" description="NYN" evidence="1">
    <location>
        <begin position="7"/>
        <end position="145"/>
    </location>
</feature>
<evidence type="ECO:0000259" key="1">
    <source>
        <dbReference type="Pfam" id="PF01936"/>
    </source>
</evidence>
<organism evidence="2 3">
    <name type="scientific">Rickenella mellea</name>
    <dbReference type="NCBI Taxonomy" id="50990"/>
    <lineage>
        <taxon>Eukaryota</taxon>
        <taxon>Fungi</taxon>
        <taxon>Dikarya</taxon>
        <taxon>Basidiomycota</taxon>
        <taxon>Agaricomycotina</taxon>
        <taxon>Agaricomycetes</taxon>
        <taxon>Hymenochaetales</taxon>
        <taxon>Rickenellaceae</taxon>
        <taxon>Rickenella</taxon>
    </lineage>
</organism>
<accession>A0A4Y7PEA0</accession>
<dbReference type="GO" id="GO:0005777">
    <property type="term" value="C:peroxisome"/>
    <property type="evidence" value="ECO:0007669"/>
    <property type="project" value="InterPro"/>
</dbReference>
<dbReference type="AlphaFoldDB" id="A0A4Y7PEA0"/>
<dbReference type="PANTHER" id="PTHR14379">
    <property type="entry name" value="LIMKAIN B LKAP"/>
    <property type="match status" value="1"/>
</dbReference>
<dbReference type="InterPro" id="IPR024768">
    <property type="entry name" value="Marf1"/>
</dbReference>